<dbReference type="GeneID" id="85435136"/>
<dbReference type="EMBL" id="JAHLJV010000019">
    <property type="protein sequence ID" value="KAK1594622.1"/>
    <property type="molecule type" value="Genomic_DNA"/>
</dbReference>
<name>A0AAD8Q2C6_9PEZI</name>
<dbReference type="RefSeq" id="XP_060415784.1">
    <property type="nucleotide sequence ID" value="XM_060550896.1"/>
</dbReference>
<dbReference type="Proteomes" id="UP001230504">
    <property type="component" value="Unassembled WGS sequence"/>
</dbReference>
<protein>
    <submittedName>
        <fullName evidence="2">Uncharacterized protein</fullName>
    </submittedName>
</protein>
<feature type="compositionally biased region" description="Basic residues" evidence="1">
    <location>
        <begin position="150"/>
        <end position="164"/>
    </location>
</feature>
<dbReference type="AlphaFoldDB" id="A0AAD8Q2C6"/>
<reference evidence="2" key="1">
    <citation type="submission" date="2021-06" db="EMBL/GenBank/DDBJ databases">
        <title>Comparative genomics, transcriptomics and evolutionary studies reveal genomic signatures of adaptation to plant cell wall in hemibiotrophic fungi.</title>
        <authorList>
            <consortium name="DOE Joint Genome Institute"/>
            <person name="Baroncelli R."/>
            <person name="Diaz J.F."/>
            <person name="Benocci T."/>
            <person name="Peng M."/>
            <person name="Battaglia E."/>
            <person name="Haridas S."/>
            <person name="Andreopoulos W."/>
            <person name="Labutti K."/>
            <person name="Pangilinan J."/>
            <person name="Floch G.L."/>
            <person name="Makela M.R."/>
            <person name="Henrissat B."/>
            <person name="Grigoriev I.V."/>
            <person name="Crouch J.A."/>
            <person name="De Vries R.P."/>
            <person name="Sukno S.A."/>
            <person name="Thon M.R."/>
        </authorList>
    </citation>
    <scope>NUCLEOTIDE SEQUENCE</scope>
    <source>
        <strain evidence="2">CBS 125086</strain>
    </source>
</reference>
<feature type="region of interest" description="Disordered" evidence="1">
    <location>
        <begin position="21"/>
        <end position="87"/>
    </location>
</feature>
<evidence type="ECO:0000313" key="2">
    <source>
        <dbReference type="EMBL" id="KAK1594622.1"/>
    </source>
</evidence>
<gene>
    <name evidence="2" type="ORF">LY79DRAFT_135076</name>
</gene>
<feature type="region of interest" description="Disordered" evidence="1">
    <location>
        <begin position="108"/>
        <end position="176"/>
    </location>
</feature>
<accession>A0AAD8Q2C6</accession>
<proteinExistence type="predicted"/>
<feature type="compositionally biased region" description="Polar residues" evidence="1">
    <location>
        <begin position="38"/>
        <end position="67"/>
    </location>
</feature>
<sequence>MTNMCRMRTIVFTQAKRTSTLVQEPPFKGEYANRGLPESTSHSDTPFKQTIDSAFSTLAENETSPASLDQKPQKHSTIREKALPTPLQHVLQTLRDGRVRLPAPGRALASPAMSRSHAPGARVWPPTDDAPVGPGRVRGRGRVPGLPRSGRGRGRRRLPRRGRPPRPAETTWRVGR</sequence>
<keyword evidence="3" id="KW-1185">Reference proteome</keyword>
<evidence type="ECO:0000313" key="3">
    <source>
        <dbReference type="Proteomes" id="UP001230504"/>
    </source>
</evidence>
<comment type="caution">
    <text evidence="2">The sequence shown here is derived from an EMBL/GenBank/DDBJ whole genome shotgun (WGS) entry which is preliminary data.</text>
</comment>
<organism evidence="2 3">
    <name type="scientific">Colletotrichum navitas</name>
    <dbReference type="NCBI Taxonomy" id="681940"/>
    <lineage>
        <taxon>Eukaryota</taxon>
        <taxon>Fungi</taxon>
        <taxon>Dikarya</taxon>
        <taxon>Ascomycota</taxon>
        <taxon>Pezizomycotina</taxon>
        <taxon>Sordariomycetes</taxon>
        <taxon>Hypocreomycetidae</taxon>
        <taxon>Glomerellales</taxon>
        <taxon>Glomerellaceae</taxon>
        <taxon>Colletotrichum</taxon>
        <taxon>Colletotrichum graminicola species complex</taxon>
    </lineage>
</organism>
<evidence type="ECO:0000256" key="1">
    <source>
        <dbReference type="SAM" id="MobiDB-lite"/>
    </source>
</evidence>